<protein>
    <recommendedName>
        <fullName evidence="2">DNA polymerase delta subunit 3</fullName>
    </recommendedName>
</protein>
<feature type="compositionally biased region" description="Basic and acidic residues" evidence="5">
    <location>
        <begin position="344"/>
        <end position="355"/>
    </location>
</feature>
<proteinExistence type="predicted"/>
<dbReference type="VEuPathDB" id="VectorBase:AATE019224"/>
<dbReference type="GO" id="GO:1904161">
    <property type="term" value="P:DNA synthesis involved in UV-damage excision repair"/>
    <property type="evidence" value="ECO:0007669"/>
    <property type="project" value="TreeGrafter"/>
</dbReference>
<evidence type="ECO:0000256" key="4">
    <source>
        <dbReference type="ARBA" id="ARBA00023242"/>
    </source>
</evidence>
<dbReference type="Gene3D" id="3.90.1030.20">
    <property type="entry name" value="DNA polymerase delta, p66 (Cdc27) subunit, wHTH domain"/>
    <property type="match status" value="1"/>
</dbReference>
<feature type="compositionally biased region" description="Low complexity" evidence="5">
    <location>
        <begin position="247"/>
        <end position="258"/>
    </location>
</feature>
<feature type="region of interest" description="Disordered" evidence="5">
    <location>
        <begin position="155"/>
        <end position="396"/>
    </location>
</feature>
<dbReference type="InterPro" id="IPR041913">
    <property type="entry name" value="POLD3_sf"/>
</dbReference>
<evidence type="ECO:0000256" key="5">
    <source>
        <dbReference type="SAM" id="MobiDB-lite"/>
    </source>
</evidence>
<reference evidence="6" key="1">
    <citation type="submission" date="2022-08" db="UniProtKB">
        <authorList>
            <consortium name="EnsemblMetazoa"/>
        </authorList>
    </citation>
    <scope>IDENTIFICATION</scope>
    <source>
        <strain evidence="6">EBRO</strain>
    </source>
</reference>
<keyword evidence="3" id="KW-0235">DNA replication</keyword>
<dbReference type="GO" id="GO:0006271">
    <property type="term" value="P:DNA strand elongation involved in DNA replication"/>
    <property type="evidence" value="ECO:0007669"/>
    <property type="project" value="TreeGrafter"/>
</dbReference>
<evidence type="ECO:0000313" key="6">
    <source>
        <dbReference type="EnsemblMetazoa" id="AATE019224-PA.1"/>
    </source>
</evidence>
<feature type="compositionally biased region" description="Basic residues" evidence="5">
    <location>
        <begin position="306"/>
        <end position="321"/>
    </location>
</feature>
<organism evidence="6">
    <name type="scientific">Anopheles atroparvus</name>
    <name type="common">European mosquito</name>
    <dbReference type="NCBI Taxonomy" id="41427"/>
    <lineage>
        <taxon>Eukaryota</taxon>
        <taxon>Metazoa</taxon>
        <taxon>Ecdysozoa</taxon>
        <taxon>Arthropoda</taxon>
        <taxon>Hexapoda</taxon>
        <taxon>Insecta</taxon>
        <taxon>Pterygota</taxon>
        <taxon>Neoptera</taxon>
        <taxon>Endopterygota</taxon>
        <taxon>Diptera</taxon>
        <taxon>Nematocera</taxon>
        <taxon>Culicoidea</taxon>
        <taxon>Culicidae</taxon>
        <taxon>Anophelinae</taxon>
        <taxon>Anopheles</taxon>
    </lineage>
</organism>
<evidence type="ECO:0000256" key="3">
    <source>
        <dbReference type="ARBA" id="ARBA00022705"/>
    </source>
</evidence>
<comment type="subcellular location">
    <subcellularLocation>
        <location evidence="1">Nucleus</location>
    </subcellularLocation>
</comment>
<dbReference type="PANTHER" id="PTHR17598:SF13">
    <property type="entry name" value="DNA POLYMERASE DELTA SUBUNIT 3"/>
    <property type="match status" value="1"/>
</dbReference>
<dbReference type="GO" id="GO:0003887">
    <property type="term" value="F:DNA-directed DNA polymerase activity"/>
    <property type="evidence" value="ECO:0007669"/>
    <property type="project" value="TreeGrafter"/>
</dbReference>
<dbReference type="EnsemblMetazoa" id="AATE019224-RA">
    <property type="protein sequence ID" value="AATE019224-PA.1"/>
    <property type="gene ID" value="AATE019224"/>
</dbReference>
<feature type="compositionally biased region" description="Low complexity" evidence="5">
    <location>
        <begin position="213"/>
        <end position="224"/>
    </location>
</feature>
<keyword evidence="4" id="KW-0539">Nucleus</keyword>
<accession>A0A182JJH4</accession>
<dbReference type="PANTHER" id="PTHR17598">
    <property type="entry name" value="DNA POLYMERASE DELTA SUBUNIT 3"/>
    <property type="match status" value="1"/>
</dbReference>
<feature type="region of interest" description="Disordered" evidence="5">
    <location>
        <begin position="417"/>
        <end position="468"/>
    </location>
</feature>
<evidence type="ECO:0000256" key="1">
    <source>
        <dbReference type="ARBA" id="ARBA00004123"/>
    </source>
</evidence>
<dbReference type="GO" id="GO:0006297">
    <property type="term" value="P:nucleotide-excision repair, DNA gap filling"/>
    <property type="evidence" value="ECO:0007669"/>
    <property type="project" value="TreeGrafter"/>
</dbReference>
<dbReference type="AlphaFoldDB" id="A0A182JJH4"/>
<dbReference type="GO" id="GO:0043625">
    <property type="term" value="C:delta DNA polymerase complex"/>
    <property type="evidence" value="ECO:0007669"/>
    <property type="project" value="InterPro"/>
</dbReference>
<name>A0A182JJH4_ANOAO</name>
<evidence type="ECO:0000256" key="2">
    <source>
        <dbReference type="ARBA" id="ARBA00017589"/>
    </source>
</evidence>
<feature type="compositionally biased region" description="Basic and acidic residues" evidence="5">
    <location>
        <begin position="270"/>
        <end position="287"/>
    </location>
</feature>
<dbReference type="STRING" id="41427.A0A182JJH4"/>
<sequence>MDAGLLKTCHRELGHIVFDAKEKVTVRRISNNWDIDNLTAAEVMQKWIDEQKEKAKLSLEYIVRGVDKKGTMFMTLVKEDKLQNVFKLHPNCVKMLYSVEVASDIRPMNVSLDSEFNVKNLRLEPQKRQIEHRPAAPVKSEPVVVVKQEQKPGKKNLFATASKPAAEPVKEEKASPPATPVMVKAEPQTPTVTKVSPKKQSPKKDTKKVVVNGKGSISSFFSSKPGQTAPAPKVASTGSTVKQEPESPASSTSDSAASQKQSEPAPVKTEPVRPKETARKRTISTDERSDEDQDVIPNTPQEKKREAKKRSGKPQLKRKKAANPSKKSRILEICDSSSDDEREAAEQQRTERLVDFDEEMAEPTVAEKQPSPSPEKPVENDSNSANRNRGKVKKMVTKTFTDDDGYLITVKEWEMVSEDESQENGTDKETSVASSVPVAKGKPTPASQGKAASGEKKETPPTPKTKQGSIGMIGGIKFLIYLFRLVGEFLRKFGAEMRVAKCLLMYSFTFQPLSSKVNTGSIISLLTDYFGDEDARDLYGFLSRNVLAHLGLKIED</sequence>
<dbReference type="InterPro" id="IPR019038">
    <property type="entry name" value="POLD3"/>
</dbReference>